<gene>
    <name evidence="2" type="ORF">CTheo_7110</name>
</gene>
<dbReference type="Proteomes" id="UP000383932">
    <property type="component" value="Unassembled WGS sequence"/>
</dbReference>
<dbReference type="OrthoDB" id="3238347at2759"/>
<dbReference type="AlphaFoldDB" id="A0A5N5QDD7"/>
<evidence type="ECO:0000256" key="1">
    <source>
        <dbReference type="SAM" id="MobiDB-lite"/>
    </source>
</evidence>
<evidence type="ECO:0000313" key="3">
    <source>
        <dbReference type="Proteomes" id="UP000383932"/>
    </source>
</evidence>
<comment type="caution">
    <text evidence="2">The sequence shown here is derived from an EMBL/GenBank/DDBJ whole genome shotgun (WGS) entry which is preliminary data.</text>
</comment>
<dbReference type="EMBL" id="SSOP01000268">
    <property type="protein sequence ID" value="KAB5589456.1"/>
    <property type="molecule type" value="Genomic_DNA"/>
</dbReference>
<keyword evidence="3" id="KW-1185">Reference proteome</keyword>
<accession>A0A5N5QDD7</accession>
<proteinExistence type="predicted"/>
<organism evidence="2 3">
    <name type="scientific">Ceratobasidium theobromae</name>
    <dbReference type="NCBI Taxonomy" id="1582974"/>
    <lineage>
        <taxon>Eukaryota</taxon>
        <taxon>Fungi</taxon>
        <taxon>Dikarya</taxon>
        <taxon>Basidiomycota</taxon>
        <taxon>Agaricomycotina</taxon>
        <taxon>Agaricomycetes</taxon>
        <taxon>Cantharellales</taxon>
        <taxon>Ceratobasidiaceae</taxon>
        <taxon>Ceratobasidium</taxon>
    </lineage>
</organism>
<feature type="compositionally biased region" description="Basic residues" evidence="1">
    <location>
        <begin position="1"/>
        <end position="15"/>
    </location>
</feature>
<reference evidence="2 3" key="1">
    <citation type="journal article" date="2019" name="Fungal Biol. Biotechnol.">
        <title>Draft genome sequence of fastidious pathogen Ceratobasidium theobromae, which causes vascular-streak dieback in Theobroma cacao.</title>
        <authorList>
            <person name="Ali S.S."/>
            <person name="Asman A."/>
            <person name="Shao J."/>
            <person name="Firmansyah A.P."/>
            <person name="Susilo A.W."/>
            <person name="Rosmana A."/>
            <person name="McMahon P."/>
            <person name="Junaid M."/>
            <person name="Guest D."/>
            <person name="Kheng T.Y."/>
            <person name="Meinhardt L.W."/>
            <person name="Bailey B.A."/>
        </authorList>
    </citation>
    <scope>NUCLEOTIDE SEQUENCE [LARGE SCALE GENOMIC DNA]</scope>
    <source>
        <strain evidence="2 3">CT2</strain>
    </source>
</reference>
<feature type="region of interest" description="Disordered" evidence="1">
    <location>
        <begin position="1"/>
        <end position="64"/>
    </location>
</feature>
<protein>
    <submittedName>
        <fullName evidence="2">Uncharacterized protein</fullName>
    </submittedName>
</protein>
<name>A0A5N5QDD7_9AGAM</name>
<feature type="compositionally biased region" description="Low complexity" evidence="1">
    <location>
        <begin position="18"/>
        <end position="31"/>
    </location>
</feature>
<sequence>MGKSAKVHKRPRKGKVASSSTSHAKSQSNPVAPAPLVQPPKPKPGKARKLKSQSSSGGEDGYVLGGADYVTLMLGGRAKAKEEARKLPADDA</sequence>
<evidence type="ECO:0000313" key="2">
    <source>
        <dbReference type="EMBL" id="KAB5589456.1"/>
    </source>
</evidence>
<feature type="compositionally biased region" description="Pro residues" evidence="1">
    <location>
        <begin position="32"/>
        <end position="42"/>
    </location>
</feature>